<comment type="caution">
    <text evidence="4">The sequence shown here is derived from an EMBL/GenBank/DDBJ whole genome shotgun (WGS) entry which is preliminary data.</text>
</comment>
<dbReference type="Gene3D" id="3.30.70.270">
    <property type="match status" value="1"/>
</dbReference>
<dbReference type="Gene3D" id="3.30.420.40">
    <property type="match status" value="2"/>
</dbReference>
<feature type="transmembrane region" description="Helical" evidence="2">
    <location>
        <begin position="85"/>
        <end position="108"/>
    </location>
</feature>
<dbReference type="InterPro" id="IPR050951">
    <property type="entry name" value="Retrovirus_Pol_polyprotein"/>
</dbReference>
<dbReference type="FunFam" id="3.30.70.270:FF:000020">
    <property type="entry name" value="Transposon Tf2-6 polyprotein-like Protein"/>
    <property type="match status" value="1"/>
</dbReference>
<dbReference type="Proteomes" id="UP000593564">
    <property type="component" value="Unassembled WGS sequence"/>
</dbReference>
<dbReference type="EMBL" id="JACBKZ010000009">
    <property type="protein sequence ID" value="KAF5942758.1"/>
    <property type="molecule type" value="Genomic_DNA"/>
</dbReference>
<dbReference type="PANTHER" id="PTHR37984">
    <property type="entry name" value="PROTEIN CBG26694"/>
    <property type="match status" value="1"/>
</dbReference>
<evidence type="ECO:0000313" key="5">
    <source>
        <dbReference type="Proteomes" id="UP000593564"/>
    </source>
</evidence>
<name>A0A7J7GTJ1_CAMSI</name>
<dbReference type="InterPro" id="IPR043502">
    <property type="entry name" value="DNA/RNA_pol_sf"/>
</dbReference>
<reference evidence="5" key="1">
    <citation type="journal article" date="2020" name="Nat. Commun.">
        <title>Genome assembly of wild tea tree DASZ reveals pedigree and selection history of tea varieties.</title>
        <authorList>
            <person name="Zhang W."/>
            <person name="Zhang Y."/>
            <person name="Qiu H."/>
            <person name="Guo Y."/>
            <person name="Wan H."/>
            <person name="Zhang X."/>
            <person name="Scossa F."/>
            <person name="Alseekh S."/>
            <person name="Zhang Q."/>
            <person name="Wang P."/>
            <person name="Xu L."/>
            <person name="Schmidt M.H."/>
            <person name="Jia X."/>
            <person name="Li D."/>
            <person name="Zhu A."/>
            <person name="Guo F."/>
            <person name="Chen W."/>
            <person name="Ni D."/>
            <person name="Usadel B."/>
            <person name="Fernie A.R."/>
            <person name="Wen W."/>
        </authorList>
    </citation>
    <scope>NUCLEOTIDE SEQUENCE [LARGE SCALE GENOMIC DNA]</scope>
    <source>
        <strain evidence="5">cv. G240</strain>
    </source>
</reference>
<keyword evidence="2" id="KW-0812">Transmembrane</keyword>
<evidence type="ECO:0000256" key="2">
    <source>
        <dbReference type="SAM" id="Phobius"/>
    </source>
</evidence>
<evidence type="ECO:0000259" key="3">
    <source>
        <dbReference type="PROSITE" id="PS50994"/>
    </source>
</evidence>
<reference evidence="4 5" key="2">
    <citation type="submission" date="2020-07" db="EMBL/GenBank/DDBJ databases">
        <title>Genome assembly of wild tea tree DASZ reveals pedigree and selection history of tea varieties.</title>
        <authorList>
            <person name="Zhang W."/>
        </authorList>
    </citation>
    <scope>NUCLEOTIDE SEQUENCE [LARGE SCALE GENOMIC DNA]</scope>
    <source>
        <strain evidence="5">cv. G240</strain>
        <tissue evidence="4">Leaf</tissue>
    </source>
</reference>
<feature type="domain" description="Integrase catalytic" evidence="3">
    <location>
        <begin position="117"/>
        <end position="302"/>
    </location>
</feature>
<dbReference type="AlphaFoldDB" id="A0A7J7GTJ1"/>
<dbReference type="InterPro" id="IPR001584">
    <property type="entry name" value="Integrase_cat-core"/>
</dbReference>
<dbReference type="Gene3D" id="3.30.420.10">
    <property type="entry name" value="Ribonuclease H-like superfamily/Ribonuclease H"/>
    <property type="match status" value="1"/>
</dbReference>
<accession>A0A7J7GTJ1</accession>
<keyword evidence="1" id="KW-0511">Multifunctional enzyme</keyword>
<dbReference type="PROSITE" id="PS50994">
    <property type="entry name" value="INTEGRASE"/>
    <property type="match status" value="1"/>
</dbReference>
<dbReference type="PANTHER" id="PTHR37984:SF5">
    <property type="entry name" value="PROTEIN NYNRIN-LIKE"/>
    <property type="match status" value="1"/>
</dbReference>
<keyword evidence="5" id="KW-1185">Reference proteome</keyword>
<dbReference type="InterPro" id="IPR036397">
    <property type="entry name" value="RNaseH_sf"/>
</dbReference>
<sequence length="609" mass="69236">WLIPNSKDCWWLILNQRINSGSKALSSAKLSQIGTVREFITEFEQLANMVLVTDQEFTLVGDGSPTVMLMDNGLLMVCQLTMTKLLVFLRGLFPHALRVFVLGLIGYYRKFVKNYGKISTPFTQLLKADSFVWNDAATAAFSHLKLALTTTPMLALPDFSKEFSTECDALGNGLGVVFIQGGHPIAYLSKALYNIVRLLGMPRTIFSDRDPIFLSNFWESFLTMRGIQLCWSFAYHPQSDGQTELEDKCFNSDSQCDYFIPMEDCSLPQDALFLGFDSFYSILSSFIHKSNQIPISTLLIQILLILILNCPIVKQKMVSTETPSVNGQIILPTLMWVEALELLLHRRSSKLDIRKVAVVSGSGQQHGSVYWKIGSSVKLSSLDPKKPLVDQLGDAFLTKESLIWMDKLLGHVLMRESQAYRFEGYSRRCQMFIIILRGSPWHMLVLMKLMTTASGLEEKLGKLVPAYAVVGLIAPYFVEGFGFNKNCLVVQWSGENPQSLADLLILYLYDSRFDSIRDSSRKPFTWLTHKKAPAGKKDETPMQGNASLTWIFSNMVHKEQYQQGRPANFFKYKKLGRQDPRMKTLTHNPLQMHLKNLHNYHQNPKHLQY</sequence>
<dbReference type="InterPro" id="IPR043128">
    <property type="entry name" value="Rev_trsase/Diguanyl_cyclase"/>
</dbReference>
<feature type="non-terminal residue" evidence="4">
    <location>
        <position position="609"/>
    </location>
</feature>
<gene>
    <name evidence="4" type="ORF">HYC85_020400</name>
</gene>
<protein>
    <recommendedName>
        <fullName evidence="3">Integrase catalytic domain-containing protein</fullName>
    </recommendedName>
</protein>
<evidence type="ECO:0000313" key="4">
    <source>
        <dbReference type="EMBL" id="KAF5942758.1"/>
    </source>
</evidence>
<organism evidence="4 5">
    <name type="scientific">Camellia sinensis</name>
    <name type="common">Tea plant</name>
    <name type="synonym">Thea sinensis</name>
    <dbReference type="NCBI Taxonomy" id="4442"/>
    <lineage>
        <taxon>Eukaryota</taxon>
        <taxon>Viridiplantae</taxon>
        <taxon>Streptophyta</taxon>
        <taxon>Embryophyta</taxon>
        <taxon>Tracheophyta</taxon>
        <taxon>Spermatophyta</taxon>
        <taxon>Magnoliopsida</taxon>
        <taxon>eudicotyledons</taxon>
        <taxon>Gunneridae</taxon>
        <taxon>Pentapetalae</taxon>
        <taxon>asterids</taxon>
        <taxon>Ericales</taxon>
        <taxon>Theaceae</taxon>
        <taxon>Camellia</taxon>
    </lineage>
</organism>
<dbReference type="GO" id="GO:0003824">
    <property type="term" value="F:catalytic activity"/>
    <property type="evidence" value="ECO:0007669"/>
    <property type="project" value="UniProtKB-KW"/>
</dbReference>
<evidence type="ECO:0000256" key="1">
    <source>
        <dbReference type="ARBA" id="ARBA00023268"/>
    </source>
</evidence>
<dbReference type="GO" id="GO:0003676">
    <property type="term" value="F:nucleic acid binding"/>
    <property type="evidence" value="ECO:0007669"/>
    <property type="project" value="InterPro"/>
</dbReference>
<dbReference type="GO" id="GO:0015074">
    <property type="term" value="P:DNA integration"/>
    <property type="evidence" value="ECO:0007669"/>
    <property type="project" value="InterPro"/>
</dbReference>
<dbReference type="InterPro" id="IPR041577">
    <property type="entry name" value="RT_RNaseH_2"/>
</dbReference>
<dbReference type="Pfam" id="PF17919">
    <property type="entry name" value="RT_RNaseH_2"/>
    <property type="match status" value="1"/>
</dbReference>
<proteinExistence type="predicted"/>
<keyword evidence="2" id="KW-1133">Transmembrane helix</keyword>
<dbReference type="SUPFAM" id="SSF56672">
    <property type="entry name" value="DNA/RNA polymerases"/>
    <property type="match status" value="1"/>
</dbReference>
<keyword evidence="2" id="KW-0472">Membrane</keyword>